<dbReference type="AlphaFoldDB" id="A0A9N8VXS0"/>
<name>A0A9N8VXS0_9GLOM</name>
<evidence type="ECO:0000313" key="1">
    <source>
        <dbReference type="EMBL" id="CAG8464716.1"/>
    </source>
</evidence>
<protein>
    <submittedName>
        <fullName evidence="1">19951_t:CDS:1</fullName>
    </submittedName>
</protein>
<organism evidence="1 2">
    <name type="scientific">Racocetra fulgida</name>
    <dbReference type="NCBI Taxonomy" id="60492"/>
    <lineage>
        <taxon>Eukaryota</taxon>
        <taxon>Fungi</taxon>
        <taxon>Fungi incertae sedis</taxon>
        <taxon>Mucoromycota</taxon>
        <taxon>Glomeromycotina</taxon>
        <taxon>Glomeromycetes</taxon>
        <taxon>Diversisporales</taxon>
        <taxon>Gigasporaceae</taxon>
        <taxon>Racocetra</taxon>
    </lineage>
</organism>
<feature type="non-terminal residue" evidence="1">
    <location>
        <position position="1"/>
    </location>
</feature>
<dbReference type="EMBL" id="CAJVPZ010000421">
    <property type="protein sequence ID" value="CAG8464716.1"/>
    <property type="molecule type" value="Genomic_DNA"/>
</dbReference>
<comment type="caution">
    <text evidence="1">The sequence shown here is derived from an EMBL/GenBank/DDBJ whole genome shotgun (WGS) entry which is preliminary data.</text>
</comment>
<dbReference type="Proteomes" id="UP000789396">
    <property type="component" value="Unassembled WGS sequence"/>
</dbReference>
<sequence>MCLSLCGVTFDFAETDIEEIITVLLIKLINLQKLLNNFILKCRYVIAEQYIEALESQKEYLMPL</sequence>
<proteinExistence type="predicted"/>
<evidence type="ECO:0000313" key="2">
    <source>
        <dbReference type="Proteomes" id="UP000789396"/>
    </source>
</evidence>
<gene>
    <name evidence="1" type="ORF">RFULGI_LOCUS842</name>
</gene>
<reference evidence="1" key="1">
    <citation type="submission" date="2021-06" db="EMBL/GenBank/DDBJ databases">
        <authorList>
            <person name="Kallberg Y."/>
            <person name="Tangrot J."/>
            <person name="Rosling A."/>
        </authorList>
    </citation>
    <scope>NUCLEOTIDE SEQUENCE</scope>
    <source>
        <strain evidence="1">IN212</strain>
    </source>
</reference>
<accession>A0A9N8VXS0</accession>
<keyword evidence="2" id="KW-1185">Reference proteome</keyword>